<organism evidence="1 2">
    <name type="scientific">Aureimonas endophytica</name>
    <dbReference type="NCBI Taxonomy" id="2027858"/>
    <lineage>
        <taxon>Bacteria</taxon>
        <taxon>Pseudomonadati</taxon>
        <taxon>Pseudomonadota</taxon>
        <taxon>Alphaproteobacteria</taxon>
        <taxon>Hyphomicrobiales</taxon>
        <taxon>Aurantimonadaceae</taxon>
        <taxon>Aureimonas</taxon>
    </lineage>
</organism>
<accession>A0A916ZF77</accession>
<dbReference type="AlphaFoldDB" id="A0A916ZF77"/>
<name>A0A916ZF77_9HYPH</name>
<reference evidence="1" key="1">
    <citation type="journal article" date="2014" name="Int. J. Syst. Evol. Microbiol.">
        <title>Complete genome sequence of Corynebacterium casei LMG S-19264T (=DSM 44701T), isolated from a smear-ripened cheese.</title>
        <authorList>
            <consortium name="US DOE Joint Genome Institute (JGI-PGF)"/>
            <person name="Walter F."/>
            <person name="Albersmeier A."/>
            <person name="Kalinowski J."/>
            <person name="Ruckert C."/>
        </authorList>
    </citation>
    <scope>NUCLEOTIDE SEQUENCE</scope>
    <source>
        <strain evidence="1">CGMCC 1.15367</strain>
    </source>
</reference>
<dbReference type="EMBL" id="BMIQ01000001">
    <property type="protein sequence ID" value="GGD93583.1"/>
    <property type="molecule type" value="Genomic_DNA"/>
</dbReference>
<sequence length="187" mass="20080">MAGVLSLIAAHRAAFAEFNALLHAKPVDDAAQKAADAEAHAILFELFAAPATDPASASAKAGYLLEAIHDDLCDYFQEERHIRALLSSFVPQPASPAVVPKYMRHIEAAGDIGRQLADMAVLMFSDIPPSLRQVFADSLAEGMPEMFEDWSAMPEGSRNLLQNVAATVFDRRLAIHQAAGLLRGGQA</sequence>
<proteinExistence type="predicted"/>
<dbReference type="Proteomes" id="UP000644699">
    <property type="component" value="Unassembled WGS sequence"/>
</dbReference>
<evidence type="ECO:0000313" key="1">
    <source>
        <dbReference type="EMBL" id="GGD93583.1"/>
    </source>
</evidence>
<evidence type="ECO:0000313" key="2">
    <source>
        <dbReference type="Proteomes" id="UP000644699"/>
    </source>
</evidence>
<comment type="caution">
    <text evidence="1">The sequence shown here is derived from an EMBL/GenBank/DDBJ whole genome shotgun (WGS) entry which is preliminary data.</text>
</comment>
<keyword evidence="2" id="KW-1185">Reference proteome</keyword>
<dbReference type="RefSeq" id="WP_188907115.1">
    <property type="nucleotide sequence ID" value="NZ_BMIQ01000001.1"/>
</dbReference>
<gene>
    <name evidence="1" type="ORF">GCM10011390_10430</name>
</gene>
<protein>
    <submittedName>
        <fullName evidence="1">Uncharacterized protein</fullName>
    </submittedName>
</protein>
<reference evidence="1" key="2">
    <citation type="submission" date="2020-09" db="EMBL/GenBank/DDBJ databases">
        <authorList>
            <person name="Sun Q."/>
            <person name="Zhou Y."/>
        </authorList>
    </citation>
    <scope>NUCLEOTIDE SEQUENCE</scope>
    <source>
        <strain evidence="1">CGMCC 1.15367</strain>
    </source>
</reference>